<dbReference type="EMBL" id="NPDN01000001">
    <property type="protein sequence ID" value="PJZ27471.1"/>
    <property type="molecule type" value="Genomic_DNA"/>
</dbReference>
<dbReference type="PANTHER" id="PTHR32282">
    <property type="entry name" value="BINDING PROTEIN TRANSPEPTIDASE, PUTATIVE-RELATED"/>
    <property type="match status" value="1"/>
</dbReference>
<dbReference type="AlphaFoldDB" id="A0A2M9XIF7"/>
<name>A0A2M9XIF7_9LEPT</name>
<keyword evidence="5" id="KW-1003">Cell membrane</keyword>
<feature type="domain" description="Glycosyl transferase family 51" evidence="21">
    <location>
        <begin position="85"/>
        <end position="260"/>
    </location>
</feature>
<gene>
    <name evidence="22" type="ORF">CH357_02680</name>
</gene>
<comment type="catalytic activity">
    <reaction evidence="16">
        <text>Preferential cleavage: (Ac)2-L-Lys-D-Ala-|-D-Ala. Also transpeptidation of peptidyl-alanyl moieties that are N-acyl substituents of D-alanine.</text>
        <dbReference type="EC" id="3.4.16.4"/>
    </reaction>
</comment>
<evidence type="ECO:0000256" key="8">
    <source>
        <dbReference type="ARBA" id="ARBA00022676"/>
    </source>
</evidence>
<keyword evidence="14" id="KW-0511">Multifunctional enzyme</keyword>
<dbReference type="InterPro" id="IPR012338">
    <property type="entry name" value="Beta-lactam/transpept-like"/>
</dbReference>
<comment type="similarity">
    <text evidence="4">In the N-terminal section; belongs to the glycosyltransferase 51 family.</text>
</comment>
<dbReference type="GO" id="GO:0009252">
    <property type="term" value="P:peptidoglycan biosynthetic process"/>
    <property type="evidence" value="ECO:0007669"/>
    <property type="project" value="UniProtKB-KW"/>
</dbReference>
<evidence type="ECO:0000256" key="18">
    <source>
        <dbReference type="SAM" id="MobiDB-lite"/>
    </source>
</evidence>
<dbReference type="GO" id="GO:0030288">
    <property type="term" value="C:outer membrane-bounded periplasmic space"/>
    <property type="evidence" value="ECO:0007669"/>
    <property type="project" value="TreeGrafter"/>
</dbReference>
<accession>A0A2M9XIF7</accession>
<keyword evidence="8" id="KW-0328">Glycosyltransferase</keyword>
<feature type="compositionally biased region" description="Acidic residues" evidence="18">
    <location>
        <begin position="777"/>
        <end position="787"/>
    </location>
</feature>
<dbReference type="Pfam" id="PF00905">
    <property type="entry name" value="Transpeptidase"/>
    <property type="match status" value="1"/>
</dbReference>
<feature type="domain" description="Penicillin-binding protein transpeptidase" evidence="20">
    <location>
        <begin position="408"/>
        <end position="666"/>
    </location>
</feature>
<keyword evidence="11" id="KW-0133">Cell shape</keyword>
<dbReference type="GO" id="GO:0071555">
    <property type="term" value="P:cell wall organization"/>
    <property type="evidence" value="ECO:0007669"/>
    <property type="project" value="UniProtKB-KW"/>
</dbReference>
<evidence type="ECO:0000259" key="21">
    <source>
        <dbReference type="Pfam" id="PF00912"/>
    </source>
</evidence>
<evidence type="ECO:0000256" key="19">
    <source>
        <dbReference type="SAM" id="Phobius"/>
    </source>
</evidence>
<evidence type="ECO:0000256" key="9">
    <source>
        <dbReference type="ARBA" id="ARBA00022679"/>
    </source>
</evidence>
<dbReference type="InterPro" id="IPR001264">
    <property type="entry name" value="Glyco_trans_51"/>
</dbReference>
<dbReference type="OrthoDB" id="343702at2"/>
<proteinExistence type="inferred from homology"/>
<keyword evidence="12" id="KW-0573">Peptidoglycan synthesis</keyword>
<evidence type="ECO:0000256" key="6">
    <source>
        <dbReference type="ARBA" id="ARBA00022645"/>
    </source>
</evidence>
<keyword evidence="7" id="KW-0645">Protease</keyword>
<dbReference type="InterPro" id="IPR001460">
    <property type="entry name" value="PCN-bd_Tpept"/>
</dbReference>
<evidence type="ECO:0000256" key="11">
    <source>
        <dbReference type="ARBA" id="ARBA00022960"/>
    </source>
</evidence>
<dbReference type="SUPFAM" id="SSF56601">
    <property type="entry name" value="beta-lactamase/transpeptidase-like"/>
    <property type="match status" value="1"/>
</dbReference>
<evidence type="ECO:0000256" key="2">
    <source>
        <dbReference type="ARBA" id="ARBA00004752"/>
    </source>
</evidence>
<evidence type="ECO:0000313" key="23">
    <source>
        <dbReference type="Proteomes" id="UP000232196"/>
    </source>
</evidence>
<keyword evidence="9" id="KW-0808">Transferase</keyword>
<dbReference type="GO" id="GO:0005886">
    <property type="term" value="C:plasma membrane"/>
    <property type="evidence" value="ECO:0007669"/>
    <property type="project" value="UniProtKB-SubCell"/>
</dbReference>
<organism evidence="22 23">
    <name type="scientific">Leptospira hartskeerlii</name>
    <dbReference type="NCBI Taxonomy" id="2023177"/>
    <lineage>
        <taxon>Bacteria</taxon>
        <taxon>Pseudomonadati</taxon>
        <taxon>Spirochaetota</taxon>
        <taxon>Spirochaetia</taxon>
        <taxon>Leptospirales</taxon>
        <taxon>Leptospiraceae</taxon>
        <taxon>Leptospira</taxon>
    </lineage>
</organism>
<dbReference type="GO" id="GO:0008658">
    <property type="term" value="F:penicillin binding"/>
    <property type="evidence" value="ECO:0007669"/>
    <property type="project" value="InterPro"/>
</dbReference>
<keyword evidence="19" id="KW-1133">Transmembrane helix</keyword>
<comment type="pathway">
    <text evidence="2">Cell wall biogenesis; peptidoglycan biosynthesis.</text>
</comment>
<dbReference type="GO" id="GO:0008955">
    <property type="term" value="F:peptidoglycan glycosyltransferase activity"/>
    <property type="evidence" value="ECO:0007669"/>
    <property type="project" value="UniProtKB-EC"/>
</dbReference>
<comment type="subcellular location">
    <subcellularLocation>
        <location evidence="1">Cell membrane</location>
    </subcellularLocation>
</comment>
<feature type="transmembrane region" description="Helical" evidence="19">
    <location>
        <begin position="25"/>
        <end position="48"/>
    </location>
</feature>
<evidence type="ECO:0000256" key="4">
    <source>
        <dbReference type="ARBA" id="ARBA00007739"/>
    </source>
</evidence>
<evidence type="ECO:0000256" key="14">
    <source>
        <dbReference type="ARBA" id="ARBA00023268"/>
    </source>
</evidence>
<dbReference type="GO" id="GO:0009002">
    <property type="term" value="F:serine-type D-Ala-D-Ala carboxypeptidase activity"/>
    <property type="evidence" value="ECO:0007669"/>
    <property type="project" value="UniProtKB-EC"/>
</dbReference>
<evidence type="ECO:0000256" key="3">
    <source>
        <dbReference type="ARBA" id="ARBA00007090"/>
    </source>
</evidence>
<dbReference type="RefSeq" id="WP_100705205.1">
    <property type="nucleotide sequence ID" value="NZ_NPDL01000010.1"/>
</dbReference>
<evidence type="ECO:0000256" key="1">
    <source>
        <dbReference type="ARBA" id="ARBA00004236"/>
    </source>
</evidence>
<dbReference type="Gene3D" id="3.40.710.10">
    <property type="entry name" value="DD-peptidase/beta-lactamase superfamily"/>
    <property type="match status" value="1"/>
</dbReference>
<comment type="similarity">
    <text evidence="3">In the C-terminal section; belongs to the transpeptidase family.</text>
</comment>
<evidence type="ECO:0000313" key="22">
    <source>
        <dbReference type="EMBL" id="PJZ27471.1"/>
    </source>
</evidence>
<evidence type="ECO:0000256" key="15">
    <source>
        <dbReference type="ARBA" id="ARBA00023316"/>
    </source>
</evidence>
<comment type="caution">
    <text evidence="22">The sequence shown here is derived from an EMBL/GenBank/DDBJ whole genome shotgun (WGS) entry which is preliminary data.</text>
</comment>
<dbReference type="InterPro" id="IPR050396">
    <property type="entry name" value="Glycosyltr_51/Transpeptidase"/>
</dbReference>
<dbReference type="InterPro" id="IPR023346">
    <property type="entry name" value="Lysozyme-like_dom_sf"/>
</dbReference>
<keyword evidence="6 22" id="KW-0121">Carboxypeptidase</keyword>
<dbReference type="Pfam" id="PF00912">
    <property type="entry name" value="Transgly"/>
    <property type="match status" value="1"/>
</dbReference>
<protein>
    <submittedName>
        <fullName evidence="22">Carboxypeptidase</fullName>
    </submittedName>
</protein>
<dbReference type="Proteomes" id="UP000232196">
    <property type="component" value="Unassembled WGS sequence"/>
</dbReference>
<sequence>MNIKDRILGILAALLQYSKTNWRSILKYSVISGIVILSFLIGGSYVVWLTKQEEVARNLETFQREVSDAYDPNEIKPIRILDKNGKLIGEFSRRKFRPIRTDNLANHGNIIWALLSSEDRDFYEHNGVNFTALLRAIIINVTTFQKQGGSTLTQQLAKLTLDLGARNVFNKLTEFYCTFYLESKFDKNTILAMYLNRIFLGEGNTGVEEASRYYFNKPAYELTPAEAALLVGTIPAPSNYNAVRNPKIALKRQKMVMTVMAKNQNLHPNPKSIERDFEKKVDANIRKFRSFYVVEETKEEEDKVVITSEIGKYGFDKDFTINLASDFNFGIRQFVIENFSEIDLESRGMNVYTTLDYDKQEAAERSLREGIEAVRKKLSEDKANYLKAGKTEEASKQNKIIENMNGSLISINPTNGYVEAMVGSYKISNIFRLNRAVSAVRQPGSVIKGLVYLMAFEKRIATPTSIVVDEPIKIRGYAPKNWYKGHRGAMQTRTAFAQSVNTIAVKFMDEIGVGDFIHTLGKILDLDSSELSRRFQHNLTLALGSGELSPKELATVYATIANNGKKVKPVEILRITDFEGSELYMNTLPDPKEAEQILDPVACAMTLNLLEAVVSEEGTLKIALKEGEKFPLGGKTGTVQSPKEAQKRWGSRKGVRDVWFAGVNPNLVTAVWVGNDLGAPFPGSGSGTSGSIWFRYVSHVARTLGFGDSLITPFNGDYVKVDICAETGGLLSNEAECKHPLYGQYYYVGDQPGGGATTPTVTQTEGTTSTNGSEEALSGEDAVELELPETKEDPNDD</sequence>
<feature type="compositionally biased region" description="Low complexity" evidence="18">
    <location>
        <begin position="757"/>
        <end position="772"/>
    </location>
</feature>
<keyword evidence="15" id="KW-0961">Cell wall biogenesis/degradation</keyword>
<keyword evidence="19" id="KW-0812">Transmembrane</keyword>
<keyword evidence="10" id="KW-0378">Hydrolase</keyword>
<dbReference type="SUPFAM" id="SSF53955">
    <property type="entry name" value="Lysozyme-like"/>
    <property type="match status" value="1"/>
</dbReference>
<dbReference type="InterPro" id="IPR036950">
    <property type="entry name" value="PBP_transglycosylase"/>
</dbReference>
<evidence type="ECO:0000256" key="7">
    <source>
        <dbReference type="ARBA" id="ARBA00022670"/>
    </source>
</evidence>
<evidence type="ECO:0000256" key="5">
    <source>
        <dbReference type="ARBA" id="ARBA00022475"/>
    </source>
</evidence>
<evidence type="ECO:0000256" key="10">
    <source>
        <dbReference type="ARBA" id="ARBA00022801"/>
    </source>
</evidence>
<evidence type="ECO:0000256" key="16">
    <source>
        <dbReference type="ARBA" id="ARBA00034000"/>
    </source>
</evidence>
<dbReference type="Gene3D" id="1.10.3810.10">
    <property type="entry name" value="Biosynthetic peptidoglycan transglycosylase-like"/>
    <property type="match status" value="1"/>
</dbReference>
<reference evidence="22 23" key="1">
    <citation type="submission" date="2017-07" db="EMBL/GenBank/DDBJ databases">
        <title>Leptospira spp. isolated from tropical soils.</title>
        <authorList>
            <person name="Thibeaux R."/>
            <person name="Iraola G."/>
            <person name="Ferres I."/>
            <person name="Bierque E."/>
            <person name="Girault D."/>
            <person name="Soupe-Gilbert M.-E."/>
            <person name="Picardeau M."/>
            <person name="Goarant C."/>
        </authorList>
    </citation>
    <scope>NUCLEOTIDE SEQUENCE [LARGE SCALE GENOMIC DNA]</scope>
    <source>
        <strain evidence="22 23">MCA1-C-A1</strain>
    </source>
</reference>
<evidence type="ECO:0000256" key="13">
    <source>
        <dbReference type="ARBA" id="ARBA00023136"/>
    </source>
</evidence>
<dbReference type="PANTHER" id="PTHR32282:SF11">
    <property type="entry name" value="PENICILLIN-BINDING PROTEIN 1B"/>
    <property type="match status" value="1"/>
</dbReference>
<evidence type="ECO:0000259" key="20">
    <source>
        <dbReference type="Pfam" id="PF00905"/>
    </source>
</evidence>
<feature type="compositionally biased region" description="Basic and acidic residues" evidence="18">
    <location>
        <begin position="788"/>
        <end position="797"/>
    </location>
</feature>
<feature type="region of interest" description="Disordered" evidence="18">
    <location>
        <begin position="756"/>
        <end position="797"/>
    </location>
</feature>
<keyword evidence="23" id="KW-1185">Reference proteome</keyword>
<dbReference type="GO" id="GO:0008360">
    <property type="term" value="P:regulation of cell shape"/>
    <property type="evidence" value="ECO:0007669"/>
    <property type="project" value="UniProtKB-KW"/>
</dbReference>
<evidence type="ECO:0000256" key="17">
    <source>
        <dbReference type="ARBA" id="ARBA00049902"/>
    </source>
</evidence>
<keyword evidence="13 19" id="KW-0472">Membrane</keyword>
<evidence type="ECO:0000256" key="12">
    <source>
        <dbReference type="ARBA" id="ARBA00022984"/>
    </source>
</evidence>
<dbReference type="GO" id="GO:0006508">
    <property type="term" value="P:proteolysis"/>
    <property type="evidence" value="ECO:0007669"/>
    <property type="project" value="UniProtKB-KW"/>
</dbReference>
<comment type="catalytic activity">
    <reaction evidence="17">
        <text>[GlcNAc-(1-&gt;4)-Mur2Ac(oyl-L-Ala-gamma-D-Glu-L-Lys-D-Ala-D-Ala)](n)-di-trans,octa-cis-undecaprenyl diphosphate + beta-D-GlcNAc-(1-&gt;4)-Mur2Ac(oyl-L-Ala-gamma-D-Glu-L-Lys-D-Ala-D-Ala)-di-trans,octa-cis-undecaprenyl diphosphate = [GlcNAc-(1-&gt;4)-Mur2Ac(oyl-L-Ala-gamma-D-Glu-L-Lys-D-Ala-D-Ala)](n+1)-di-trans,octa-cis-undecaprenyl diphosphate + di-trans,octa-cis-undecaprenyl diphosphate + H(+)</text>
        <dbReference type="Rhea" id="RHEA:23708"/>
        <dbReference type="Rhea" id="RHEA-COMP:9602"/>
        <dbReference type="Rhea" id="RHEA-COMP:9603"/>
        <dbReference type="ChEBI" id="CHEBI:15378"/>
        <dbReference type="ChEBI" id="CHEBI:58405"/>
        <dbReference type="ChEBI" id="CHEBI:60033"/>
        <dbReference type="ChEBI" id="CHEBI:78435"/>
        <dbReference type="EC" id="2.4.99.28"/>
    </reaction>
</comment>